<evidence type="ECO:0000256" key="2">
    <source>
        <dbReference type="ARBA" id="ARBA00022692"/>
    </source>
</evidence>
<evidence type="ECO:0000256" key="3">
    <source>
        <dbReference type="ARBA" id="ARBA00022737"/>
    </source>
</evidence>
<dbReference type="PANTHER" id="PTHR24198:SF165">
    <property type="entry name" value="ANKYRIN REPEAT-CONTAINING PROTEIN-RELATED"/>
    <property type="match status" value="1"/>
</dbReference>
<dbReference type="InterPro" id="IPR007274">
    <property type="entry name" value="Cop_transporter"/>
</dbReference>
<comment type="subcellular location">
    <subcellularLocation>
        <location evidence="1">Membrane</location>
    </subcellularLocation>
</comment>
<dbReference type="Proteomes" id="UP000045706">
    <property type="component" value="Unassembled WGS sequence"/>
</dbReference>
<evidence type="ECO:0000256" key="7">
    <source>
        <dbReference type="PROSITE-ProRule" id="PRU00023"/>
    </source>
</evidence>
<keyword evidence="6 9" id="KW-0472">Membrane</keyword>
<dbReference type="GO" id="GO:0016020">
    <property type="term" value="C:membrane"/>
    <property type="evidence" value="ECO:0007669"/>
    <property type="project" value="UniProtKB-SubCell"/>
</dbReference>
<evidence type="ECO:0000313" key="10">
    <source>
        <dbReference type="EMBL" id="CRK20470.1"/>
    </source>
</evidence>
<protein>
    <submittedName>
        <fullName evidence="10">Uncharacterized protein</fullName>
    </submittedName>
</protein>
<keyword evidence="4 9" id="KW-1133">Transmembrane helix</keyword>
<keyword evidence="5 7" id="KW-0040">ANK repeat</keyword>
<evidence type="ECO:0000256" key="4">
    <source>
        <dbReference type="ARBA" id="ARBA00022989"/>
    </source>
</evidence>
<dbReference type="Pfam" id="PF12796">
    <property type="entry name" value="Ank_2"/>
    <property type="match status" value="2"/>
</dbReference>
<dbReference type="EMBL" id="CVQI01011112">
    <property type="protein sequence ID" value="CRK20470.1"/>
    <property type="molecule type" value="Genomic_DNA"/>
</dbReference>
<accession>A0A0G4LFJ7</accession>
<dbReference type="InterPro" id="IPR002110">
    <property type="entry name" value="Ankyrin_rpt"/>
</dbReference>
<dbReference type="PANTHER" id="PTHR24198">
    <property type="entry name" value="ANKYRIN REPEAT AND PROTEIN KINASE DOMAIN-CONTAINING PROTEIN"/>
    <property type="match status" value="1"/>
</dbReference>
<dbReference type="AlphaFoldDB" id="A0A0G4LFJ7"/>
<reference evidence="11" key="1">
    <citation type="submission" date="2015-05" db="EMBL/GenBank/DDBJ databases">
        <authorList>
            <person name="Fogelqvist Johan"/>
        </authorList>
    </citation>
    <scope>NUCLEOTIDE SEQUENCE [LARGE SCALE GENOMIC DNA]</scope>
</reference>
<dbReference type="Pfam" id="PF04145">
    <property type="entry name" value="Ctr"/>
    <property type="match status" value="1"/>
</dbReference>
<keyword evidence="3" id="KW-0677">Repeat</keyword>
<evidence type="ECO:0000256" key="1">
    <source>
        <dbReference type="ARBA" id="ARBA00004370"/>
    </source>
</evidence>
<feature type="transmembrane region" description="Helical" evidence="9">
    <location>
        <begin position="645"/>
        <end position="664"/>
    </location>
</feature>
<feature type="repeat" description="ANK" evidence="7">
    <location>
        <begin position="514"/>
        <end position="546"/>
    </location>
</feature>
<proteinExistence type="predicted"/>
<dbReference type="SUPFAM" id="SSF48403">
    <property type="entry name" value="Ankyrin repeat"/>
    <property type="match status" value="1"/>
</dbReference>
<keyword evidence="2 9" id="KW-0812">Transmembrane</keyword>
<dbReference type="InterPro" id="IPR036770">
    <property type="entry name" value="Ankyrin_rpt-contain_sf"/>
</dbReference>
<evidence type="ECO:0000313" key="11">
    <source>
        <dbReference type="Proteomes" id="UP000045706"/>
    </source>
</evidence>
<dbReference type="Gene3D" id="1.25.40.20">
    <property type="entry name" value="Ankyrin repeat-containing domain"/>
    <property type="match status" value="3"/>
</dbReference>
<dbReference type="PROSITE" id="PS50297">
    <property type="entry name" value="ANK_REP_REGION"/>
    <property type="match status" value="2"/>
</dbReference>
<evidence type="ECO:0000256" key="9">
    <source>
        <dbReference type="SAM" id="Phobius"/>
    </source>
</evidence>
<organism evidence="10 11">
    <name type="scientific">Verticillium longisporum</name>
    <name type="common">Verticillium dahliae var. longisporum</name>
    <dbReference type="NCBI Taxonomy" id="100787"/>
    <lineage>
        <taxon>Eukaryota</taxon>
        <taxon>Fungi</taxon>
        <taxon>Dikarya</taxon>
        <taxon>Ascomycota</taxon>
        <taxon>Pezizomycotina</taxon>
        <taxon>Sordariomycetes</taxon>
        <taxon>Hypocreomycetidae</taxon>
        <taxon>Glomerellales</taxon>
        <taxon>Plectosphaerellaceae</taxon>
        <taxon>Verticillium</taxon>
    </lineage>
</organism>
<dbReference type="PROSITE" id="PS50088">
    <property type="entry name" value="ANK_REPEAT"/>
    <property type="match status" value="2"/>
</dbReference>
<name>A0A0G4LFJ7_VERLO</name>
<gene>
    <name evidence="10" type="ORF">BN1723_000306</name>
</gene>
<dbReference type="GO" id="GO:0005375">
    <property type="term" value="F:copper ion transmembrane transporter activity"/>
    <property type="evidence" value="ECO:0007669"/>
    <property type="project" value="InterPro"/>
</dbReference>
<evidence type="ECO:0000256" key="6">
    <source>
        <dbReference type="ARBA" id="ARBA00023136"/>
    </source>
</evidence>
<dbReference type="SMART" id="SM00248">
    <property type="entry name" value="ANK"/>
    <property type="match status" value="7"/>
</dbReference>
<evidence type="ECO:0000256" key="5">
    <source>
        <dbReference type="ARBA" id="ARBA00023043"/>
    </source>
</evidence>
<sequence>MPDDIRDLGSNLISLATILNSTKTLCSLDEFKDVDELLSETLMSCVKQCEDASSSLYAELSAFKPRTPTTSGVVERRSLRQKVHWSWRQKSRQALKTRLFDSRDNLNMAVTVLNGTVAGKGYHAIRMDIAELNMKLDRGASPASRATRQRFRDKLEDDLRSVTSDSQVVSVAGRTDVNFGIRNYFDRLEVATIPAAAPPIDSFPEQANSAVDTEEAAGNGSARAPKTLLEAVTSGDRAAVEYVLSQDAGLNQRSPEGQTVLHICVSYDDRETADILIKHDTSIINRKNSRSETPFQFALREQSWNVAGLLIERGCSMGQFATEFFSWLPQHVTDLDSVRPVIRACSKRLGSGIGSTPLLHRAIERGDTRTLEILLQQGLNPDLPEADTGLRPIQVAVLLEQREHAKLLIEHGAALNRCIPATIATDKIHPQHERKYHDRCRALLYDASLLQISILFNKDDTPAMMQLLLDNGEDPDSKDGGTANLLSHLYLESQWVYAQAIIRAGGDVNGRGPDGSTTMHWAAHMNNAPLIKMLRNYGADVNARHPGKDDSTPLMLAVRHRARAAVMTLLDAGANARMTDVWGATALGNAEHLKSDPEWATALSALRKATMQSAKKKPLFVLMLFTWDTNNLCIVFRQWRIDSTFSLVLSLLLVVALAAGYEALRAASRRYETAVNKRVTNLPRSQQVEASKTAHVVKAVLYGLQNFYAFMIMLIFMTYNGWVMVAVALGAFVGYLLFGNSTSSTKDNACQ</sequence>
<feature type="repeat" description="ANK" evidence="7">
    <location>
        <begin position="549"/>
        <end position="581"/>
    </location>
</feature>
<evidence type="ECO:0000256" key="8">
    <source>
        <dbReference type="SAM" id="MobiDB-lite"/>
    </source>
</evidence>
<feature type="region of interest" description="Disordered" evidence="8">
    <location>
        <begin position="204"/>
        <end position="224"/>
    </location>
</feature>
<feature type="transmembrane region" description="Helical" evidence="9">
    <location>
        <begin position="707"/>
        <end position="738"/>
    </location>
</feature>